<keyword evidence="2" id="KW-1185">Reference proteome</keyword>
<protein>
    <submittedName>
        <fullName evidence="1">Uncharacterized protein</fullName>
    </submittedName>
</protein>
<proteinExistence type="predicted"/>
<reference evidence="1 2" key="1">
    <citation type="journal article" date="2019" name="Environ. Microbiol.">
        <title>At the nexus of three kingdoms: the genome of the mycorrhizal fungus Gigaspora margarita provides insights into plant, endobacterial and fungal interactions.</title>
        <authorList>
            <person name="Venice F."/>
            <person name="Ghignone S."/>
            <person name="Salvioli di Fossalunga A."/>
            <person name="Amselem J."/>
            <person name="Novero M."/>
            <person name="Xianan X."/>
            <person name="Sedzielewska Toro K."/>
            <person name="Morin E."/>
            <person name="Lipzen A."/>
            <person name="Grigoriev I.V."/>
            <person name="Henrissat B."/>
            <person name="Martin F.M."/>
            <person name="Bonfante P."/>
        </authorList>
    </citation>
    <scope>NUCLEOTIDE SEQUENCE [LARGE SCALE GENOMIC DNA]</scope>
    <source>
        <strain evidence="1 2">BEG34</strain>
    </source>
</reference>
<evidence type="ECO:0000313" key="1">
    <source>
        <dbReference type="EMBL" id="KAF0413129.1"/>
    </source>
</evidence>
<evidence type="ECO:0000313" key="2">
    <source>
        <dbReference type="Proteomes" id="UP000439903"/>
    </source>
</evidence>
<organism evidence="1 2">
    <name type="scientific">Gigaspora margarita</name>
    <dbReference type="NCBI Taxonomy" id="4874"/>
    <lineage>
        <taxon>Eukaryota</taxon>
        <taxon>Fungi</taxon>
        <taxon>Fungi incertae sedis</taxon>
        <taxon>Mucoromycota</taxon>
        <taxon>Glomeromycotina</taxon>
        <taxon>Glomeromycetes</taxon>
        <taxon>Diversisporales</taxon>
        <taxon>Gigasporaceae</taxon>
        <taxon>Gigaspora</taxon>
    </lineage>
</organism>
<name>A0A8H3X568_GIGMA</name>
<comment type="caution">
    <text evidence="1">The sequence shown here is derived from an EMBL/GenBank/DDBJ whole genome shotgun (WGS) entry which is preliminary data.</text>
</comment>
<dbReference type="EMBL" id="WTPW01001804">
    <property type="protein sequence ID" value="KAF0413129.1"/>
    <property type="molecule type" value="Genomic_DNA"/>
</dbReference>
<gene>
    <name evidence="1" type="ORF">F8M41_007853</name>
</gene>
<dbReference type="Proteomes" id="UP000439903">
    <property type="component" value="Unassembled WGS sequence"/>
</dbReference>
<accession>A0A8H3X568</accession>
<dbReference type="OrthoDB" id="2461850at2759"/>
<sequence length="66" mass="7797">MDNSLQSSQEFLPLDYSHNEVQEDLINIEDMILSDDEKEYDNDPMFDLEQNLYEYALASAEFENDL</sequence>
<dbReference type="AlphaFoldDB" id="A0A8H3X568"/>